<dbReference type="RefSeq" id="WP_208084740.1">
    <property type="nucleotide sequence ID" value="NZ_CP086136.1"/>
</dbReference>
<reference evidence="1" key="1">
    <citation type="submission" date="2021-03" db="EMBL/GenBank/DDBJ databases">
        <title>Whole Genome Sequence of Bradyrhizobium sp. Strain 144S4.</title>
        <authorList>
            <person name="Bromfield E.S.P."/>
            <person name="Cloutier S."/>
        </authorList>
    </citation>
    <scope>NUCLEOTIDE SEQUENCE [LARGE SCALE GENOMIC DNA]</scope>
    <source>
        <strain evidence="1">144S4</strain>
    </source>
</reference>
<reference evidence="2 3" key="2">
    <citation type="journal article" date="2022" name="Int. J. Syst. Evol. Microbiol.">
        <title>Strains of Bradyrhizobium barranii sp. nov. associated with legumes native to Canada are symbionts of soybeans and belong to different subspecies (subsp. barranii subsp. nov. and subsp. apii subsp. nov.) and symbiovars (sv. glycinearum and sv. septentrionale).</title>
        <authorList>
            <person name="Bromfield E.S.P."/>
            <person name="Cloutier S."/>
            <person name="Wasai-Hara S."/>
            <person name="Minamisawa K."/>
        </authorList>
    </citation>
    <scope>NUCLEOTIDE SEQUENCE [LARGE SCALE GENOMIC DNA]</scope>
    <source>
        <strain evidence="2 3">144S4</strain>
    </source>
</reference>
<dbReference type="AlphaFoldDB" id="A0A939M2I0"/>
<accession>A0A939M2I0</accession>
<name>A0A939M2I0_9BRAD</name>
<dbReference type="KEGG" id="bban:J4G43_010550"/>
<dbReference type="EMBL" id="JAGEMI010000001">
    <property type="protein sequence ID" value="MBO1861763.1"/>
    <property type="molecule type" value="Genomic_DNA"/>
</dbReference>
<gene>
    <name evidence="2" type="ORF">J4G43_010550</name>
    <name evidence="1" type="ORF">J4G43_12705</name>
</gene>
<protein>
    <submittedName>
        <fullName evidence="1">Uncharacterized protein</fullName>
    </submittedName>
</protein>
<proteinExistence type="predicted"/>
<evidence type="ECO:0000313" key="3">
    <source>
        <dbReference type="Proteomes" id="UP000664702"/>
    </source>
</evidence>
<dbReference type="Proteomes" id="UP000664702">
    <property type="component" value="Chromosome"/>
</dbReference>
<sequence>MSTWSRATVSLIGCDKEPVEVELELRARLRLPSGKPTADLSYLGLICRKC</sequence>
<evidence type="ECO:0000313" key="1">
    <source>
        <dbReference type="EMBL" id="MBO1861763.1"/>
    </source>
</evidence>
<evidence type="ECO:0000313" key="2">
    <source>
        <dbReference type="EMBL" id="UEM14639.1"/>
    </source>
</evidence>
<organism evidence="1">
    <name type="scientific">Bradyrhizobium barranii subsp. barranii</name>
    <dbReference type="NCBI Taxonomy" id="2823807"/>
    <lineage>
        <taxon>Bacteria</taxon>
        <taxon>Pseudomonadati</taxon>
        <taxon>Pseudomonadota</taxon>
        <taxon>Alphaproteobacteria</taxon>
        <taxon>Hyphomicrobiales</taxon>
        <taxon>Nitrobacteraceae</taxon>
        <taxon>Bradyrhizobium</taxon>
        <taxon>Bradyrhizobium barranii</taxon>
    </lineage>
</organism>
<dbReference type="EMBL" id="CP086136">
    <property type="protein sequence ID" value="UEM14639.1"/>
    <property type="molecule type" value="Genomic_DNA"/>
</dbReference>